<feature type="domain" description="SH3b" evidence="2">
    <location>
        <begin position="35"/>
        <end position="87"/>
    </location>
</feature>
<dbReference type="Proteomes" id="UP001060261">
    <property type="component" value="Chromosome"/>
</dbReference>
<dbReference type="Gene3D" id="2.30.30.40">
    <property type="entry name" value="SH3 Domains"/>
    <property type="match status" value="1"/>
</dbReference>
<evidence type="ECO:0000313" key="4">
    <source>
        <dbReference type="Proteomes" id="UP001060261"/>
    </source>
</evidence>
<accession>A0ABY5YJE6</accession>
<evidence type="ECO:0000313" key="3">
    <source>
        <dbReference type="EMBL" id="UWX64251.1"/>
    </source>
</evidence>
<proteinExistence type="predicted"/>
<dbReference type="Pfam" id="PF08239">
    <property type="entry name" value="SH3_3"/>
    <property type="match status" value="1"/>
</dbReference>
<feature type="signal peptide" evidence="1">
    <location>
        <begin position="1"/>
        <end position="19"/>
    </location>
</feature>
<name>A0ABY5YJE6_9DEIO</name>
<feature type="chain" id="PRO_5046093682" evidence="1">
    <location>
        <begin position="20"/>
        <end position="101"/>
    </location>
</feature>
<sequence>MKPMFTTVLMLALAAPAGAKDAPFVFQADAVTRHNTNLRAGPSLKARVLTVIPGGQTVQVGRCDEWCPVKYQAGNKTYAGYLYAELLKRQLLPIITPQNRR</sequence>
<dbReference type="EMBL" id="CP104213">
    <property type="protein sequence ID" value="UWX64251.1"/>
    <property type="molecule type" value="Genomic_DNA"/>
</dbReference>
<organism evidence="3 4">
    <name type="scientific">Deinococcus rubellus</name>
    <dbReference type="NCBI Taxonomy" id="1889240"/>
    <lineage>
        <taxon>Bacteria</taxon>
        <taxon>Thermotogati</taxon>
        <taxon>Deinococcota</taxon>
        <taxon>Deinococci</taxon>
        <taxon>Deinococcales</taxon>
        <taxon>Deinococcaceae</taxon>
        <taxon>Deinococcus</taxon>
    </lineage>
</organism>
<keyword evidence="1" id="KW-0732">Signal</keyword>
<gene>
    <name evidence="3" type="ORF">N0D28_00810</name>
</gene>
<dbReference type="RefSeq" id="WP_260560526.1">
    <property type="nucleotide sequence ID" value="NZ_BAABEC010000077.1"/>
</dbReference>
<reference evidence="3" key="1">
    <citation type="submission" date="2022-09" db="EMBL/GenBank/DDBJ databases">
        <title>genome sequence of Deinococcus rubellus.</title>
        <authorList>
            <person name="Srinivasan S."/>
        </authorList>
    </citation>
    <scope>NUCLEOTIDE SEQUENCE</scope>
    <source>
        <strain evidence="3">Ant6</strain>
    </source>
</reference>
<evidence type="ECO:0000256" key="1">
    <source>
        <dbReference type="SAM" id="SignalP"/>
    </source>
</evidence>
<keyword evidence="4" id="KW-1185">Reference proteome</keyword>
<evidence type="ECO:0000259" key="2">
    <source>
        <dbReference type="Pfam" id="PF08239"/>
    </source>
</evidence>
<dbReference type="InterPro" id="IPR003646">
    <property type="entry name" value="SH3-like_bac-type"/>
</dbReference>
<protein>
    <submittedName>
        <fullName evidence="3">SH3 domain-containing protein</fullName>
    </submittedName>
</protein>